<evidence type="ECO:0000256" key="2">
    <source>
        <dbReference type="ARBA" id="ARBA00022487"/>
    </source>
</evidence>
<dbReference type="InterPro" id="IPR011118">
    <property type="entry name" value="Tannase/feruloyl_esterase"/>
</dbReference>
<dbReference type="InterPro" id="IPR029058">
    <property type="entry name" value="AB_hydrolase_fold"/>
</dbReference>
<dbReference type="Gene3D" id="3.40.50.1820">
    <property type="entry name" value="alpha/beta hydrolase"/>
    <property type="match status" value="1"/>
</dbReference>
<proteinExistence type="inferred from homology"/>
<evidence type="ECO:0000256" key="3">
    <source>
        <dbReference type="ARBA" id="ARBA00022723"/>
    </source>
</evidence>
<evidence type="ECO:0000256" key="7">
    <source>
        <dbReference type="ARBA" id="ARBA00023157"/>
    </source>
</evidence>
<organism evidence="10 11">
    <name type="scientific">Mesopusillimonas faecipullorum</name>
    <dbReference type="NCBI Taxonomy" id="2755040"/>
    <lineage>
        <taxon>Bacteria</taxon>
        <taxon>Pseudomonadati</taxon>
        <taxon>Pseudomonadota</taxon>
        <taxon>Betaproteobacteria</taxon>
        <taxon>Burkholderiales</taxon>
        <taxon>Alcaligenaceae</taxon>
        <taxon>Mesopusillimonas</taxon>
    </lineage>
</organism>
<comment type="similarity">
    <text evidence="1">Belongs to the tannase family.</text>
</comment>
<dbReference type="Pfam" id="PF07519">
    <property type="entry name" value="Tannase"/>
    <property type="match status" value="1"/>
</dbReference>
<comment type="caution">
    <text evidence="10">The sequence shown here is derived from an EMBL/GenBank/DDBJ whole genome shotgun (WGS) entry which is preliminary data.</text>
</comment>
<dbReference type="EMBL" id="JACDXW010000009">
    <property type="protein sequence ID" value="MCB5364817.1"/>
    <property type="molecule type" value="Genomic_DNA"/>
</dbReference>
<sequence>MNKRYTITGAVALSALIAGCGGSSGSDSPEPTPTPPAPAPQLSCAEITTEALDLEGLVITKASQNGAEESSPAHCLVEGNLHARKSEVDNQQYAIGFEVRLPEDWNGRFFFQGGGGTDGAINPAMGSLPGEGNTTTALALGYAVASTDGGHKSVDDGTPAGGSLFGLDPQARVDYGYNAVGEVTQVAQNLIERHYDSAAHHSYFVGCSNGGRQGMVAASRFAHLYDGIIAGNPGFNLPQAGIQHAWDNQQFAKVAPIDADSGLPIIQDAFTMQDMGLVANAALQQCDALDGLADGLISNLAACDATFDPDQHLPRCEGAKDASCLSAEQIDALKGVFGGPKNSQGEQLYASWPWDAGVGEMGWRLWKLAMPFPNPTPTIPNSIIATMGGSSLPYVFMTPPSPVSGAGHGLIDYLLSYNFDSDAPGIYRTNNVYTESAMSFMTPPNPSDLSAFRDRGSKMIVYHGNSDPVFSVHDTINWYENLGAADAKAADYARLFTIPGQNHCSGGPSTSQFDMLTALVDWVEEGKAPDQIIAQASAGSSLGDNVQSRPLCPHPQYAQYDGKGDPKVASSFACVAPNTAG</sequence>
<reference evidence="10 11" key="1">
    <citation type="submission" date="2020-07" db="EMBL/GenBank/DDBJ databases">
        <title>Pusillimonas sp. nov., isolated from poultry manure in Taiwan.</title>
        <authorList>
            <person name="Lin S.-Y."/>
            <person name="Tang Y.-S."/>
            <person name="Young C.-C."/>
        </authorList>
    </citation>
    <scope>NUCLEOTIDE SEQUENCE [LARGE SCALE GENOMIC DNA]</scope>
    <source>
        <strain evidence="10 11">CC-YST705</strain>
    </source>
</reference>
<dbReference type="Proteomes" id="UP000776983">
    <property type="component" value="Unassembled WGS sequence"/>
</dbReference>
<evidence type="ECO:0000256" key="6">
    <source>
        <dbReference type="ARBA" id="ARBA00022837"/>
    </source>
</evidence>
<keyword evidence="7" id="KW-1015">Disulfide bond</keyword>
<protein>
    <submittedName>
        <fullName evidence="10">Tannase/feruloyl esterase family alpha/beta hydrolase</fullName>
    </submittedName>
</protein>
<keyword evidence="6" id="KW-0106">Calcium</keyword>
<evidence type="ECO:0000256" key="1">
    <source>
        <dbReference type="ARBA" id="ARBA00006249"/>
    </source>
</evidence>
<evidence type="ECO:0000256" key="8">
    <source>
        <dbReference type="SAM" id="MobiDB-lite"/>
    </source>
</evidence>
<evidence type="ECO:0000313" key="11">
    <source>
        <dbReference type="Proteomes" id="UP000776983"/>
    </source>
</evidence>
<evidence type="ECO:0000256" key="4">
    <source>
        <dbReference type="ARBA" id="ARBA00022729"/>
    </source>
</evidence>
<dbReference type="SUPFAM" id="SSF53474">
    <property type="entry name" value="alpha/beta-Hydrolases"/>
    <property type="match status" value="1"/>
</dbReference>
<keyword evidence="5 10" id="KW-0378">Hydrolase</keyword>
<keyword evidence="3" id="KW-0479">Metal-binding</keyword>
<dbReference type="GO" id="GO:0016787">
    <property type="term" value="F:hydrolase activity"/>
    <property type="evidence" value="ECO:0007669"/>
    <property type="project" value="UniProtKB-KW"/>
</dbReference>
<name>A0ABS8CG64_9BURK</name>
<dbReference type="PROSITE" id="PS51257">
    <property type="entry name" value="PROKAR_LIPOPROTEIN"/>
    <property type="match status" value="1"/>
</dbReference>
<dbReference type="PANTHER" id="PTHR33938">
    <property type="entry name" value="FERULOYL ESTERASE B-RELATED"/>
    <property type="match status" value="1"/>
</dbReference>
<keyword evidence="4 9" id="KW-0732">Signal</keyword>
<feature type="chain" id="PRO_5046151478" evidence="9">
    <location>
        <begin position="26"/>
        <end position="581"/>
    </location>
</feature>
<feature type="region of interest" description="Disordered" evidence="8">
    <location>
        <begin position="22"/>
        <end position="41"/>
    </location>
</feature>
<feature type="signal peptide" evidence="9">
    <location>
        <begin position="1"/>
        <end position="25"/>
    </location>
</feature>
<feature type="compositionally biased region" description="Pro residues" evidence="8">
    <location>
        <begin position="30"/>
        <end position="39"/>
    </location>
</feature>
<evidence type="ECO:0000313" key="10">
    <source>
        <dbReference type="EMBL" id="MCB5364817.1"/>
    </source>
</evidence>
<gene>
    <name evidence="10" type="ORF">H0484_13790</name>
</gene>
<keyword evidence="11" id="KW-1185">Reference proteome</keyword>
<accession>A0ABS8CG64</accession>
<keyword evidence="2" id="KW-0719">Serine esterase</keyword>
<dbReference type="RefSeq" id="WP_226955232.1">
    <property type="nucleotide sequence ID" value="NZ_JACDXW010000009.1"/>
</dbReference>
<evidence type="ECO:0000256" key="5">
    <source>
        <dbReference type="ARBA" id="ARBA00022801"/>
    </source>
</evidence>
<evidence type="ECO:0000256" key="9">
    <source>
        <dbReference type="SAM" id="SignalP"/>
    </source>
</evidence>
<dbReference type="PANTHER" id="PTHR33938:SF15">
    <property type="entry name" value="FERULOYL ESTERASE B-RELATED"/>
    <property type="match status" value="1"/>
</dbReference>